<dbReference type="InterPro" id="IPR036544">
    <property type="entry name" value="QCR7_sf"/>
</dbReference>
<comment type="similarity">
    <text evidence="2">Belongs to the UQCRB/QCR7 family.</text>
</comment>
<keyword evidence="6" id="KW-0249">Electron transport</keyword>
<dbReference type="SUPFAM" id="SSF81524">
    <property type="entry name" value="14 kDa protein of cytochrome bc1 complex (Ubiquinol-cytochrome c reductase)"/>
    <property type="match status" value="1"/>
</dbReference>
<proteinExistence type="inferred from homology"/>
<evidence type="ECO:0000256" key="1">
    <source>
        <dbReference type="ARBA" id="ARBA00004443"/>
    </source>
</evidence>
<keyword evidence="7" id="KW-0496">Mitochondrion</keyword>
<protein>
    <recommendedName>
        <fullName evidence="9">Complex III subunit 7</fullName>
    </recommendedName>
</protein>
<evidence type="ECO:0000256" key="7">
    <source>
        <dbReference type="ARBA" id="ARBA00023128"/>
    </source>
</evidence>
<comment type="subcellular location">
    <subcellularLocation>
        <location evidence="1">Mitochondrion inner membrane</location>
        <topology evidence="1">Peripheral membrane protein</topology>
        <orientation evidence="1">Matrix side</orientation>
    </subcellularLocation>
</comment>
<keyword evidence="3" id="KW-0813">Transport</keyword>
<keyword evidence="5" id="KW-0999">Mitochondrion inner membrane</keyword>
<dbReference type="Proteomes" id="UP001432216">
    <property type="component" value="Chromosome 1"/>
</dbReference>
<name>A0ABZ2AP14_9TREE</name>
<evidence type="ECO:0000313" key="10">
    <source>
        <dbReference type="EMBL" id="WVO18931.1"/>
    </source>
</evidence>
<evidence type="ECO:0000256" key="4">
    <source>
        <dbReference type="ARBA" id="ARBA00022660"/>
    </source>
</evidence>
<keyword evidence="8" id="KW-0472">Membrane</keyword>
<evidence type="ECO:0000256" key="8">
    <source>
        <dbReference type="ARBA" id="ARBA00023136"/>
    </source>
</evidence>
<dbReference type="Pfam" id="PF02271">
    <property type="entry name" value="UCR_14kD"/>
    <property type="match status" value="1"/>
</dbReference>
<dbReference type="RefSeq" id="XP_064718171.1">
    <property type="nucleotide sequence ID" value="XM_064862099.1"/>
</dbReference>
<accession>A0ABZ2AP14</accession>
<evidence type="ECO:0000256" key="9">
    <source>
        <dbReference type="ARBA" id="ARBA00031684"/>
    </source>
</evidence>
<dbReference type="GeneID" id="89986981"/>
<keyword evidence="11" id="KW-1185">Reference proteome</keyword>
<dbReference type="Gene3D" id="1.10.1090.10">
    <property type="entry name" value="Cytochrome b-c1 complex subunit 7"/>
    <property type="match status" value="1"/>
</dbReference>
<dbReference type="PANTHER" id="PTHR12022:SF0">
    <property type="entry name" value="CYTOCHROME B-C1 COMPLEX SUBUNIT 7"/>
    <property type="match status" value="1"/>
</dbReference>
<dbReference type="PANTHER" id="PTHR12022">
    <property type="entry name" value="UBIQUINOL-CYTOCHROME C REDUCTASE COMPLEX 14 KD PROTEIN"/>
    <property type="match status" value="1"/>
</dbReference>
<evidence type="ECO:0000256" key="6">
    <source>
        <dbReference type="ARBA" id="ARBA00022982"/>
    </source>
</evidence>
<evidence type="ECO:0000256" key="5">
    <source>
        <dbReference type="ARBA" id="ARBA00022792"/>
    </source>
</evidence>
<organism evidence="10 11">
    <name type="scientific">Cryptococcus decagattii</name>
    <dbReference type="NCBI Taxonomy" id="1859122"/>
    <lineage>
        <taxon>Eukaryota</taxon>
        <taxon>Fungi</taxon>
        <taxon>Dikarya</taxon>
        <taxon>Basidiomycota</taxon>
        <taxon>Agaricomycotina</taxon>
        <taxon>Tremellomycetes</taxon>
        <taxon>Tremellales</taxon>
        <taxon>Cryptococcaceae</taxon>
        <taxon>Cryptococcus</taxon>
        <taxon>Cryptococcus gattii species complex</taxon>
    </lineage>
</organism>
<reference evidence="10 11" key="1">
    <citation type="submission" date="2024-01" db="EMBL/GenBank/DDBJ databases">
        <title>Comparative genomics of Cryptococcus and Kwoniella reveals pathogenesis evolution and contrasting modes of karyotype evolution via chromosome fusion or intercentromeric recombination.</title>
        <authorList>
            <person name="Coelho M.A."/>
            <person name="David-Palma M."/>
            <person name="Shea T."/>
            <person name="Bowers K."/>
            <person name="McGinley-Smith S."/>
            <person name="Mohammad A.W."/>
            <person name="Gnirke A."/>
            <person name="Yurkov A.M."/>
            <person name="Nowrousian M."/>
            <person name="Sun S."/>
            <person name="Cuomo C.A."/>
            <person name="Heitman J."/>
        </authorList>
    </citation>
    <scope>NUCLEOTIDE SEQUENCE [LARGE SCALE GENOMIC DNA]</scope>
    <source>
        <strain evidence="10 11">7685027</strain>
    </source>
</reference>
<gene>
    <name evidence="10" type="ORF">IAS62_000205</name>
</gene>
<dbReference type="EMBL" id="CP143806">
    <property type="protein sequence ID" value="WVO18931.1"/>
    <property type="molecule type" value="Genomic_DNA"/>
</dbReference>
<keyword evidence="4" id="KW-0679">Respiratory chain</keyword>
<dbReference type="InterPro" id="IPR003197">
    <property type="entry name" value="QCR7"/>
</dbReference>
<sequence length="149" mass="17594">MPSIAKMVFGNGPLGPSFAPLIRQYPGVQKYWARWSNLYKHAAGYRQKGYLLDDLVIEESKTVQKALSRLPERVAYDRVWRHRQGIMMSMHHTDLPKDKWTPAEKDERYLTPYINQVLAEEQERADWDHSVVERIKQRKAGRKNPFERV</sequence>
<evidence type="ECO:0000256" key="2">
    <source>
        <dbReference type="ARBA" id="ARBA00008554"/>
    </source>
</evidence>
<evidence type="ECO:0000256" key="3">
    <source>
        <dbReference type="ARBA" id="ARBA00022448"/>
    </source>
</evidence>
<evidence type="ECO:0000313" key="11">
    <source>
        <dbReference type="Proteomes" id="UP001432216"/>
    </source>
</evidence>